<keyword evidence="7" id="KW-1133">Transmembrane helix</keyword>
<keyword evidence="3 6" id="KW-0812">Transmembrane</keyword>
<dbReference type="InterPro" id="IPR018108">
    <property type="entry name" value="MCP_transmembrane"/>
</dbReference>
<dbReference type="Gene3D" id="1.50.40.10">
    <property type="entry name" value="Mitochondrial carrier domain"/>
    <property type="match status" value="2"/>
</dbReference>
<keyword evidence="4" id="KW-0677">Repeat</keyword>
<dbReference type="InterPro" id="IPR023395">
    <property type="entry name" value="MCP_dom_sf"/>
</dbReference>
<accession>G0U6E2</accession>
<dbReference type="GO" id="GO:0016020">
    <property type="term" value="C:membrane"/>
    <property type="evidence" value="ECO:0007669"/>
    <property type="project" value="UniProtKB-SubCell"/>
</dbReference>
<proteinExistence type="predicted"/>
<comment type="subcellular location">
    <subcellularLocation>
        <location evidence="1">Membrane</location>
        <topology evidence="1">Multi-pass membrane protein</topology>
    </subcellularLocation>
</comment>
<dbReference type="Pfam" id="PF00153">
    <property type="entry name" value="Mito_carr"/>
    <property type="match status" value="4"/>
</dbReference>
<dbReference type="GO" id="GO:0055085">
    <property type="term" value="P:transmembrane transport"/>
    <property type="evidence" value="ECO:0007669"/>
    <property type="project" value="InterPro"/>
</dbReference>
<name>G0U6E2_TRYVY</name>
<dbReference type="PANTHER" id="PTHR24089">
    <property type="entry name" value="SOLUTE CARRIER FAMILY 25"/>
    <property type="match status" value="1"/>
</dbReference>
<feature type="repeat" description="Solcar" evidence="6">
    <location>
        <begin position="213"/>
        <end position="300"/>
    </location>
</feature>
<organism evidence="8">
    <name type="scientific">Trypanosoma vivax (strain Y486)</name>
    <dbReference type="NCBI Taxonomy" id="1055687"/>
    <lineage>
        <taxon>Eukaryota</taxon>
        <taxon>Discoba</taxon>
        <taxon>Euglenozoa</taxon>
        <taxon>Kinetoplastea</taxon>
        <taxon>Metakinetoplastina</taxon>
        <taxon>Trypanosomatida</taxon>
        <taxon>Trypanosomatidae</taxon>
        <taxon>Trypanosoma</taxon>
        <taxon>Duttonella</taxon>
    </lineage>
</organism>
<keyword evidence="5 6" id="KW-0472">Membrane</keyword>
<feature type="transmembrane region" description="Helical" evidence="7">
    <location>
        <begin position="573"/>
        <end position="595"/>
    </location>
</feature>
<reference evidence="8" key="1">
    <citation type="journal article" date="2012" name="Proc. Natl. Acad. Sci. U.S.A.">
        <title>Antigenic diversity is generated by distinct evolutionary mechanisms in African trypanosome species.</title>
        <authorList>
            <person name="Jackson A.P."/>
            <person name="Berry A."/>
            <person name="Aslett M."/>
            <person name="Allison H.C."/>
            <person name="Burton P."/>
            <person name="Vavrova-Anderson J."/>
            <person name="Brown R."/>
            <person name="Browne H."/>
            <person name="Corton N."/>
            <person name="Hauser H."/>
            <person name="Gamble J."/>
            <person name="Gilderthorp R."/>
            <person name="Marcello L."/>
            <person name="McQuillan J."/>
            <person name="Otto T.D."/>
            <person name="Quail M.A."/>
            <person name="Sanders M.J."/>
            <person name="van Tonder A."/>
            <person name="Ginger M.L."/>
            <person name="Field M.C."/>
            <person name="Barry J.D."/>
            <person name="Hertz-Fowler C."/>
            <person name="Berriman M."/>
        </authorList>
    </citation>
    <scope>NUCLEOTIDE SEQUENCE</scope>
    <source>
        <strain evidence="8">Y486</strain>
    </source>
</reference>
<evidence type="ECO:0000256" key="2">
    <source>
        <dbReference type="ARBA" id="ARBA00022448"/>
    </source>
</evidence>
<protein>
    <submittedName>
        <fullName evidence="8">Putative mitochondrial carrier protein</fullName>
    </submittedName>
</protein>
<keyword evidence="2" id="KW-0813">Transport</keyword>
<dbReference type="EMBL" id="HE573026">
    <property type="protein sequence ID" value="CCC51446.1"/>
    <property type="molecule type" value="Genomic_DNA"/>
</dbReference>
<evidence type="ECO:0000313" key="8">
    <source>
        <dbReference type="EMBL" id="CCC51446.1"/>
    </source>
</evidence>
<dbReference type="AlphaFoldDB" id="G0U6E2"/>
<evidence type="ECO:0000256" key="5">
    <source>
        <dbReference type="ARBA" id="ARBA00023136"/>
    </source>
</evidence>
<dbReference type="PRINTS" id="PR00926">
    <property type="entry name" value="MITOCARRIER"/>
</dbReference>
<evidence type="ECO:0000256" key="3">
    <source>
        <dbReference type="ARBA" id="ARBA00022692"/>
    </source>
</evidence>
<evidence type="ECO:0000256" key="4">
    <source>
        <dbReference type="ARBA" id="ARBA00022737"/>
    </source>
</evidence>
<dbReference type="VEuPathDB" id="TriTrypDB:TvY486_1004970"/>
<gene>
    <name evidence="8" type="ORF">TVY486_1004970</name>
</gene>
<feature type="transmembrane region" description="Helical" evidence="7">
    <location>
        <begin position="272"/>
        <end position="294"/>
    </location>
</feature>
<feature type="repeat" description="Solcar" evidence="6">
    <location>
        <begin position="108"/>
        <end position="195"/>
    </location>
</feature>
<dbReference type="SUPFAM" id="SSF103506">
    <property type="entry name" value="Mitochondrial carrier"/>
    <property type="match status" value="2"/>
</dbReference>
<dbReference type="PROSITE" id="PS50920">
    <property type="entry name" value="SOLCAR"/>
    <property type="match status" value="4"/>
</dbReference>
<evidence type="ECO:0000256" key="6">
    <source>
        <dbReference type="PROSITE-ProRule" id="PRU00282"/>
    </source>
</evidence>
<feature type="repeat" description="Solcar" evidence="6">
    <location>
        <begin position="512"/>
        <end position="598"/>
    </location>
</feature>
<feature type="repeat" description="Solcar" evidence="6">
    <location>
        <begin position="313"/>
        <end position="398"/>
    </location>
</feature>
<evidence type="ECO:0000256" key="1">
    <source>
        <dbReference type="ARBA" id="ARBA00004141"/>
    </source>
</evidence>
<evidence type="ECO:0000256" key="7">
    <source>
        <dbReference type="SAM" id="Phobius"/>
    </source>
</evidence>
<sequence>MLVSDNNHATLVAYRDELPYIPTRLLVKEISSVMLLPQYKIRELLSRFDEEGKGGLTKTQWLQFCVKHYKLFASPGNHEGYFSRVADRTVVADEGRSNQVNRAIQCVVHFLEGFAAGGIAGAVSKTIIAPADKIKIIFQVDSQRCFTFRNAAKLGTETVREHGLLGLWMGNGAMMMRVVPYAAVTFASFDYYHEGFKCLLVAGCGVENYNERTAVVMRFLSGSLSGATATACTYPLDLMRARFAVYGRTDKEVLSYLLAYKSLVMKHGWKSLYAGLVPTLAGIMPYAGCSFAVFETLKSYIVRWREHGTENVIQVHERVVAGGLAGLIAQSATYPLDIVRRRMQITPGRYRGVLHALCTIYKEEGFKQGWYRGLSMNWIKGPIAVGTGFTVNDMIKRRMREYDEKVVSCSPRKNAVTVTEALLCGAIAVAVSRVLTLPLDWLLCCGNNGVSILCGLRNQTATTGKGLCSGGCHMWKSGRVTTARLIPYGALTYCSFDVFQSSAARLLYSVTPNPASNFIAGAAAGALATAVAYPLELVHARVVANMLPSNIRSHCKMLCDTVRHRGLFSLWEFYSIAMLGVVPVVGIGFATYGLLREHYNCESFAQRVLVGMTSGFIAQGASYPLNIARQRRNVEYRALNDGPKSLKPVVLRSALGPSFYRRVPFPFCISAITFGISFAINDVCRDAIIGTKKDALQNLIPKKLT</sequence>
<dbReference type="InterPro" id="IPR002067">
    <property type="entry name" value="MCP"/>
</dbReference>